<evidence type="ECO:0000313" key="1">
    <source>
        <dbReference type="Proteomes" id="UP000492821"/>
    </source>
</evidence>
<proteinExistence type="predicted"/>
<reference evidence="1" key="1">
    <citation type="journal article" date="2013" name="Genetics">
        <title>The draft genome and transcriptome of Panagrellus redivivus are shaped by the harsh demands of a free-living lifestyle.</title>
        <authorList>
            <person name="Srinivasan J."/>
            <person name="Dillman A.R."/>
            <person name="Macchietto M.G."/>
            <person name="Heikkinen L."/>
            <person name="Lakso M."/>
            <person name="Fracchia K.M."/>
            <person name="Antoshechkin I."/>
            <person name="Mortazavi A."/>
            <person name="Wong G."/>
            <person name="Sternberg P.W."/>
        </authorList>
    </citation>
    <scope>NUCLEOTIDE SEQUENCE [LARGE SCALE GENOMIC DNA]</scope>
    <source>
        <strain evidence="1">MT8872</strain>
    </source>
</reference>
<dbReference type="WBParaSite" id="Pan_g18370.t1">
    <property type="protein sequence ID" value="Pan_g18370.t1"/>
    <property type="gene ID" value="Pan_g18370"/>
</dbReference>
<dbReference type="Proteomes" id="UP000492821">
    <property type="component" value="Unassembled WGS sequence"/>
</dbReference>
<name>A0A7E4V9U0_PANRE</name>
<keyword evidence="1" id="KW-1185">Reference proteome</keyword>
<evidence type="ECO:0000313" key="2">
    <source>
        <dbReference type="WBParaSite" id="Pan_g18370.t1"/>
    </source>
</evidence>
<protein>
    <submittedName>
        <fullName evidence="2">FTH domain-containing protein</fullName>
    </submittedName>
</protein>
<sequence length="289" mass="33765">MPFPLSSLPYGFRQRLRELATPVEAYQLQTAAPHFCGFEPLVQLNRPDDIREYQINGSVSDSQLIYYNGLEKQLIPLTGDSVYLGQRLELHCLKNVNKVFNHCILSAYEILEFSRMYIDLSLVQKINANLNVKTVYYNHDERARPYLCFISCYVDPEAHPVIYRTLFKHFQDISFFDFPNDSNWLQDMMNENVSGLRNLSFSFRSLEVLNVDKALFKKFCLAQATDFKFDLRRVCIYSIDRRFKQKFDHLTRGNFAAVQHLPLKSVRTVTFRESGSDGYNTTFELLSHS</sequence>
<reference evidence="2" key="2">
    <citation type="submission" date="2020-10" db="UniProtKB">
        <authorList>
            <consortium name="WormBaseParasite"/>
        </authorList>
    </citation>
    <scope>IDENTIFICATION</scope>
</reference>
<dbReference type="AlphaFoldDB" id="A0A7E4V9U0"/>
<accession>A0A7E4V9U0</accession>
<organism evidence="1 2">
    <name type="scientific">Panagrellus redivivus</name>
    <name type="common">Microworm</name>
    <dbReference type="NCBI Taxonomy" id="6233"/>
    <lineage>
        <taxon>Eukaryota</taxon>
        <taxon>Metazoa</taxon>
        <taxon>Ecdysozoa</taxon>
        <taxon>Nematoda</taxon>
        <taxon>Chromadorea</taxon>
        <taxon>Rhabditida</taxon>
        <taxon>Tylenchina</taxon>
        <taxon>Panagrolaimomorpha</taxon>
        <taxon>Panagrolaimoidea</taxon>
        <taxon>Panagrolaimidae</taxon>
        <taxon>Panagrellus</taxon>
    </lineage>
</organism>